<reference evidence="9" key="1">
    <citation type="submission" date="2012-02" db="EMBL/GenBank/DDBJ databases">
        <title>Whole genome shotgun sequence of Gordonia otitidis NBRC 100426.</title>
        <authorList>
            <person name="Yoshida I."/>
            <person name="Hosoyama A."/>
            <person name="Tsuchikane K."/>
            <person name="Katsumata H."/>
            <person name="Yamazaki S."/>
            <person name="Fujita N."/>
        </authorList>
    </citation>
    <scope>NUCLEOTIDE SEQUENCE [LARGE SCALE GENOMIC DNA]</scope>
    <source>
        <strain evidence="9">NBRC 100426</strain>
    </source>
</reference>
<feature type="region of interest" description="Disordered" evidence="8">
    <location>
        <begin position="1"/>
        <end position="46"/>
    </location>
</feature>
<evidence type="ECO:0000256" key="2">
    <source>
        <dbReference type="ARBA" id="ARBA00003015"/>
    </source>
</evidence>
<evidence type="ECO:0000313" key="9">
    <source>
        <dbReference type="EMBL" id="GAB34191.1"/>
    </source>
</evidence>
<comment type="function">
    <text evidence="2 7">Catalyzes the formation of N(7)-methylguanine at position 46 (m7G46) in tRNA.</text>
</comment>
<keyword evidence="6 7" id="KW-0819">tRNA processing</keyword>
<organism evidence="9 10">
    <name type="scientific">Gordonia otitidis (strain DSM 44809 / CCUG 52243 / JCM 12355 / NBRC 100426 / IFM 10032)</name>
    <dbReference type="NCBI Taxonomy" id="1108044"/>
    <lineage>
        <taxon>Bacteria</taxon>
        <taxon>Bacillati</taxon>
        <taxon>Actinomycetota</taxon>
        <taxon>Actinomycetes</taxon>
        <taxon>Mycobacteriales</taxon>
        <taxon>Gordoniaceae</taxon>
        <taxon>Gordonia</taxon>
    </lineage>
</organism>
<name>H5TL33_GORO1</name>
<feature type="binding site" evidence="7">
    <location>
        <begin position="252"/>
        <end position="255"/>
    </location>
    <ligand>
        <name>substrate</name>
    </ligand>
</feature>
<evidence type="ECO:0000256" key="6">
    <source>
        <dbReference type="ARBA" id="ARBA00022694"/>
    </source>
</evidence>
<dbReference type="SUPFAM" id="SSF53335">
    <property type="entry name" value="S-adenosyl-L-methionine-dependent methyltransferases"/>
    <property type="match status" value="1"/>
</dbReference>
<dbReference type="AlphaFoldDB" id="H5TL33"/>
<proteinExistence type="inferred from homology"/>
<gene>
    <name evidence="7 9" type="primary">trmB</name>
    <name evidence="9" type="ORF">GOOTI_096_00310</name>
</gene>
<evidence type="ECO:0000256" key="4">
    <source>
        <dbReference type="ARBA" id="ARBA00022679"/>
    </source>
</evidence>
<dbReference type="PROSITE" id="PS51625">
    <property type="entry name" value="SAM_MT_TRMB"/>
    <property type="match status" value="1"/>
</dbReference>
<dbReference type="Gene3D" id="3.40.50.150">
    <property type="entry name" value="Vaccinia Virus protein VP39"/>
    <property type="match status" value="1"/>
</dbReference>
<feature type="binding site" evidence="7">
    <location>
        <position position="128"/>
    </location>
    <ligand>
        <name>S-adenosyl-L-methionine</name>
        <dbReference type="ChEBI" id="CHEBI:59789"/>
    </ligand>
</feature>
<protein>
    <recommendedName>
        <fullName evidence="7">tRNA (guanine-N(7)-)-methyltransferase</fullName>
        <ecNumber evidence="7">2.1.1.33</ecNumber>
    </recommendedName>
    <alternativeName>
        <fullName evidence="7">tRNA (guanine(46)-N(7))-methyltransferase</fullName>
    </alternativeName>
    <alternativeName>
        <fullName evidence="7">tRNA(m7G46)-methyltransferase</fullName>
    </alternativeName>
</protein>
<dbReference type="STRING" id="1108044.GOOTI_096_00310"/>
<evidence type="ECO:0000256" key="5">
    <source>
        <dbReference type="ARBA" id="ARBA00022691"/>
    </source>
</evidence>
<feature type="compositionally biased region" description="Low complexity" evidence="8">
    <location>
        <begin position="32"/>
        <end position="41"/>
    </location>
</feature>
<evidence type="ECO:0000256" key="1">
    <source>
        <dbReference type="ARBA" id="ARBA00000142"/>
    </source>
</evidence>
<dbReference type="InterPro" id="IPR029063">
    <property type="entry name" value="SAM-dependent_MTases_sf"/>
</dbReference>
<keyword evidence="4 7" id="KW-0808">Transferase</keyword>
<dbReference type="CDD" id="cd02440">
    <property type="entry name" value="AdoMet_MTases"/>
    <property type="match status" value="1"/>
</dbReference>
<dbReference type="PANTHER" id="PTHR23417:SF14">
    <property type="entry name" value="PENTACOTRIPEPTIDE-REPEAT REGION OF PRORP DOMAIN-CONTAINING PROTEIN"/>
    <property type="match status" value="1"/>
</dbReference>
<keyword evidence="10" id="KW-1185">Reference proteome</keyword>
<comment type="catalytic activity">
    <reaction evidence="1 7">
        <text>guanosine(46) in tRNA + S-adenosyl-L-methionine = N(7)-methylguanosine(46) in tRNA + S-adenosyl-L-homocysteine</text>
        <dbReference type="Rhea" id="RHEA:42708"/>
        <dbReference type="Rhea" id="RHEA-COMP:10188"/>
        <dbReference type="Rhea" id="RHEA-COMP:10189"/>
        <dbReference type="ChEBI" id="CHEBI:57856"/>
        <dbReference type="ChEBI" id="CHEBI:59789"/>
        <dbReference type="ChEBI" id="CHEBI:74269"/>
        <dbReference type="ChEBI" id="CHEBI:74480"/>
        <dbReference type="EC" id="2.1.1.33"/>
    </reaction>
</comment>
<sequence length="292" mass="31912">MGEAAQQIPQAGVGVCAPDQMGHHGPVNTSPGSADAGGDSSRPYPRVTSFRFRRGTLTPGQQRNWDTLWPVLGRDLATDPAQTPEPPIDFDALFGREAPRVLEIGSGTGISTAAMAADEPDVDVVAVEVYKPGLAQLVGLVDRNELTNVRMIRGDGVVVLRELIPSGSLTAIRLFFPDPWPKSRHHKRRFVQRGTIELMADRLRPGGVLHIATDHLGYAEWIAELLATQNPDRVHVVPATSAAPVSLERPTTKFEGRAEREGREVNEFVYIRPDEKVRPHEKSDTATEGDRS</sequence>
<feature type="region of interest" description="Disordered" evidence="8">
    <location>
        <begin position="271"/>
        <end position="292"/>
    </location>
</feature>
<accession>H5TL33</accession>
<comment type="pathway">
    <text evidence="7">tRNA modification; N(7)-methylguanine-tRNA biosynthesis.</text>
</comment>
<evidence type="ECO:0000313" key="10">
    <source>
        <dbReference type="Proteomes" id="UP000005038"/>
    </source>
</evidence>
<evidence type="ECO:0000256" key="7">
    <source>
        <dbReference type="HAMAP-Rule" id="MF_01057"/>
    </source>
</evidence>
<keyword evidence="3 7" id="KW-0489">Methyltransferase</keyword>
<dbReference type="HAMAP" id="MF_01057">
    <property type="entry name" value="tRNA_methyltr_TrmB"/>
    <property type="match status" value="1"/>
</dbReference>
<evidence type="ECO:0000256" key="8">
    <source>
        <dbReference type="SAM" id="MobiDB-lite"/>
    </source>
</evidence>
<comment type="similarity">
    <text evidence="7">Belongs to the class I-like SAM-binding methyltransferase superfamily. TrmB family.</text>
</comment>
<dbReference type="PANTHER" id="PTHR23417">
    <property type="entry name" value="3-DEOXY-D-MANNO-OCTULOSONIC-ACID TRANSFERASE/TRNA GUANINE-N 7 - -METHYLTRANSFERASE"/>
    <property type="match status" value="1"/>
</dbReference>
<feature type="binding site" evidence="7">
    <location>
        <position position="103"/>
    </location>
    <ligand>
        <name>S-adenosyl-L-methionine</name>
        <dbReference type="ChEBI" id="CHEBI:59789"/>
    </ligand>
</feature>
<feature type="binding site" evidence="7">
    <location>
        <position position="155"/>
    </location>
    <ligand>
        <name>S-adenosyl-L-methionine</name>
        <dbReference type="ChEBI" id="CHEBI:59789"/>
    </ligand>
</feature>
<dbReference type="InterPro" id="IPR003358">
    <property type="entry name" value="tRNA_(Gua-N-7)_MeTrfase_Trmb"/>
</dbReference>
<dbReference type="Pfam" id="PF02390">
    <property type="entry name" value="Methyltransf_4"/>
    <property type="match status" value="1"/>
</dbReference>
<dbReference type="EMBL" id="BAFB01000096">
    <property type="protein sequence ID" value="GAB34191.1"/>
    <property type="molecule type" value="Genomic_DNA"/>
</dbReference>
<evidence type="ECO:0000256" key="3">
    <source>
        <dbReference type="ARBA" id="ARBA00022603"/>
    </source>
</evidence>
<dbReference type="GO" id="GO:0008176">
    <property type="term" value="F:tRNA (guanine(46)-N7)-methyltransferase activity"/>
    <property type="evidence" value="ECO:0007669"/>
    <property type="project" value="UniProtKB-UniRule"/>
</dbReference>
<feature type="binding site" evidence="7">
    <location>
        <position position="182"/>
    </location>
    <ligand>
        <name>substrate</name>
    </ligand>
</feature>
<keyword evidence="5 7" id="KW-0949">S-adenosyl-L-methionine</keyword>
<dbReference type="EC" id="2.1.1.33" evidence="7"/>
<comment type="caution">
    <text evidence="7">Lacks conserved residue(s) required for the propagation of feature annotation.</text>
</comment>
<feature type="binding site" evidence="7">
    <location>
        <position position="214"/>
    </location>
    <ligand>
        <name>substrate</name>
    </ligand>
</feature>
<dbReference type="NCBIfam" id="TIGR00091">
    <property type="entry name" value="tRNA (guanosine(46)-N7)-methyltransferase TrmB"/>
    <property type="match status" value="1"/>
</dbReference>
<dbReference type="GO" id="GO:0043527">
    <property type="term" value="C:tRNA methyltransferase complex"/>
    <property type="evidence" value="ECO:0007669"/>
    <property type="project" value="TreeGrafter"/>
</dbReference>
<comment type="caution">
    <text evidence="9">The sequence shown here is derived from an EMBL/GenBank/DDBJ whole genome shotgun (WGS) entry which is preliminary data.</text>
</comment>
<dbReference type="Proteomes" id="UP000005038">
    <property type="component" value="Unassembled WGS sequence"/>
</dbReference>
<dbReference type="UniPathway" id="UPA00989"/>
<feature type="binding site" evidence="7">
    <location>
        <position position="178"/>
    </location>
    <ligand>
        <name>S-adenosyl-L-methionine</name>
        <dbReference type="ChEBI" id="CHEBI:59789"/>
    </ligand>
</feature>
<dbReference type="InterPro" id="IPR055361">
    <property type="entry name" value="tRNA_methyltr_TrmB_bact"/>
</dbReference>